<dbReference type="Pfam" id="PF13181">
    <property type="entry name" value="TPR_8"/>
    <property type="match status" value="1"/>
</dbReference>
<dbReference type="Gene3D" id="1.10.260.40">
    <property type="entry name" value="lambda repressor-like DNA-binding domains"/>
    <property type="match status" value="1"/>
</dbReference>
<sequence>MSVSSIHEIGEIIRKVRKERGLRLEDLADENISPATISNIERGVSHVSPDKAMYLLKKLDLSIDKIPEMMLQEQKDLEKIKFRMLGIEVTISTGEIDEAIGSLNEFNLEENHPYAATMHYLKGKSYRLKQNWKRAERSYYKAIQLSSQRFQSKNIEAISFLELGVCCHFQNDLEKALQFTESAMDAFVENGERQYLKYLLFMNKAIYLERLGRCSESLSVVDKVWSSRDKIKQSSVLLTFYWLRAELNRKLKQHDQSIEFATEGLDLARLNQQYNLMFDLWTVLGNVYLDLDKLEESEYCFDQVLLLRGRNVEEDKFITAYSSLGLLHMIQMEWEKAEDSIKKAIEVGEKFNDAPRLDNALQIMGDFYCKQEKTEEAIKFYNRSLELARRHGYKKREYVALYRLAKCWEGRNEQEFQKYTANMYTVQKELEELGVKMFDETK</sequence>
<dbReference type="InterPro" id="IPR019734">
    <property type="entry name" value="TPR_rpt"/>
</dbReference>
<feature type="repeat" description="TPR" evidence="1">
    <location>
        <begin position="278"/>
        <end position="311"/>
    </location>
</feature>
<feature type="repeat" description="TPR" evidence="1">
    <location>
        <begin position="318"/>
        <end position="351"/>
    </location>
</feature>
<keyword evidence="4" id="KW-1185">Reference proteome</keyword>
<dbReference type="Proteomes" id="UP001185012">
    <property type="component" value="Unassembled WGS sequence"/>
</dbReference>
<dbReference type="PROSITE" id="PS50005">
    <property type="entry name" value="TPR"/>
    <property type="match status" value="3"/>
</dbReference>
<evidence type="ECO:0000259" key="2">
    <source>
        <dbReference type="PROSITE" id="PS50943"/>
    </source>
</evidence>
<accession>A0ABU1IRG2</accession>
<protein>
    <submittedName>
        <fullName evidence="3">Tetratricopeptide (TPR) repeat protein</fullName>
    </submittedName>
</protein>
<evidence type="ECO:0000313" key="3">
    <source>
        <dbReference type="EMBL" id="MDR6226330.1"/>
    </source>
</evidence>
<dbReference type="SUPFAM" id="SSF47413">
    <property type="entry name" value="lambda repressor-like DNA-binding domains"/>
    <property type="match status" value="1"/>
</dbReference>
<dbReference type="SMART" id="SM00028">
    <property type="entry name" value="TPR"/>
    <property type="match status" value="6"/>
</dbReference>
<dbReference type="PANTHER" id="PTHR12558:SF13">
    <property type="entry name" value="CELL DIVISION CYCLE PROTEIN 27 HOMOLOG"/>
    <property type="match status" value="1"/>
</dbReference>
<reference evidence="3 4" key="1">
    <citation type="submission" date="2023-07" db="EMBL/GenBank/DDBJ databases">
        <title>Genomic Encyclopedia of Type Strains, Phase IV (KMG-IV): sequencing the most valuable type-strain genomes for metagenomic binning, comparative biology and taxonomic classification.</title>
        <authorList>
            <person name="Goeker M."/>
        </authorList>
    </citation>
    <scope>NUCLEOTIDE SEQUENCE [LARGE SCALE GENOMIC DNA]</scope>
    <source>
        <strain evidence="3 4">DSM 45903</strain>
    </source>
</reference>
<dbReference type="CDD" id="cd00093">
    <property type="entry name" value="HTH_XRE"/>
    <property type="match status" value="1"/>
</dbReference>
<organism evidence="3 4">
    <name type="scientific">Desmospora profundinema</name>
    <dbReference type="NCBI Taxonomy" id="1571184"/>
    <lineage>
        <taxon>Bacteria</taxon>
        <taxon>Bacillati</taxon>
        <taxon>Bacillota</taxon>
        <taxon>Bacilli</taxon>
        <taxon>Bacillales</taxon>
        <taxon>Thermoactinomycetaceae</taxon>
        <taxon>Desmospora</taxon>
    </lineage>
</organism>
<dbReference type="InterPro" id="IPR001387">
    <property type="entry name" value="Cro/C1-type_HTH"/>
</dbReference>
<name>A0ABU1IRG2_9BACL</name>
<feature type="repeat" description="TPR" evidence="1">
    <location>
        <begin position="358"/>
        <end position="391"/>
    </location>
</feature>
<dbReference type="InterPro" id="IPR011990">
    <property type="entry name" value="TPR-like_helical_dom_sf"/>
</dbReference>
<gene>
    <name evidence="3" type="ORF">JOE21_002336</name>
</gene>
<keyword evidence="1" id="KW-0802">TPR repeat</keyword>
<evidence type="ECO:0000256" key="1">
    <source>
        <dbReference type="PROSITE-ProRule" id="PRU00339"/>
    </source>
</evidence>
<feature type="domain" description="HTH cro/C1-type" evidence="2">
    <location>
        <begin position="13"/>
        <end position="66"/>
    </location>
</feature>
<dbReference type="EMBL" id="JAVDQG010000004">
    <property type="protein sequence ID" value="MDR6226330.1"/>
    <property type="molecule type" value="Genomic_DNA"/>
</dbReference>
<dbReference type="RefSeq" id="WP_309866010.1">
    <property type="nucleotide sequence ID" value="NZ_JAVDQG010000004.1"/>
</dbReference>
<dbReference type="Pfam" id="PF13424">
    <property type="entry name" value="TPR_12"/>
    <property type="match status" value="2"/>
</dbReference>
<evidence type="ECO:0000313" key="4">
    <source>
        <dbReference type="Proteomes" id="UP001185012"/>
    </source>
</evidence>
<comment type="caution">
    <text evidence="3">The sequence shown here is derived from an EMBL/GenBank/DDBJ whole genome shotgun (WGS) entry which is preliminary data.</text>
</comment>
<dbReference type="Gene3D" id="1.25.40.10">
    <property type="entry name" value="Tetratricopeptide repeat domain"/>
    <property type="match status" value="2"/>
</dbReference>
<dbReference type="SUPFAM" id="SSF48452">
    <property type="entry name" value="TPR-like"/>
    <property type="match status" value="2"/>
</dbReference>
<dbReference type="PROSITE" id="PS50943">
    <property type="entry name" value="HTH_CROC1"/>
    <property type="match status" value="1"/>
</dbReference>
<dbReference type="SMART" id="SM00530">
    <property type="entry name" value="HTH_XRE"/>
    <property type="match status" value="1"/>
</dbReference>
<dbReference type="PANTHER" id="PTHR12558">
    <property type="entry name" value="CELL DIVISION CYCLE 16,23,27"/>
    <property type="match status" value="1"/>
</dbReference>
<dbReference type="InterPro" id="IPR010982">
    <property type="entry name" value="Lambda_DNA-bd_dom_sf"/>
</dbReference>
<proteinExistence type="predicted"/>
<dbReference type="Pfam" id="PF01381">
    <property type="entry name" value="HTH_3"/>
    <property type="match status" value="1"/>
</dbReference>